<keyword evidence="2 7" id="KW-0808">Transferase</keyword>
<evidence type="ECO:0000256" key="6">
    <source>
        <dbReference type="SAM" id="MobiDB-lite"/>
    </source>
</evidence>
<keyword evidence="1" id="KW-0328">Glycosyltransferase</keyword>
<dbReference type="FunFam" id="3.40.50.2000:FF:000023">
    <property type="entry name" value="ADP-heptose--LPS heptosyltransferase II"/>
    <property type="match status" value="1"/>
</dbReference>
<keyword evidence="8" id="KW-1185">Reference proteome</keyword>
<dbReference type="Gene3D" id="3.40.50.2000">
    <property type="entry name" value="Glycogen Phosphorylase B"/>
    <property type="match status" value="2"/>
</dbReference>
<dbReference type="GO" id="GO:0005829">
    <property type="term" value="C:cytosol"/>
    <property type="evidence" value="ECO:0007669"/>
    <property type="project" value="TreeGrafter"/>
</dbReference>
<protein>
    <recommendedName>
        <fullName evidence="4">lipopolysaccharide heptosyltransferase II</fullName>
        <ecNumber evidence="4">2.4.99.24</ecNumber>
    </recommendedName>
</protein>
<dbReference type="CDD" id="cd03789">
    <property type="entry name" value="GT9_LPS_heptosyltransferase"/>
    <property type="match status" value="1"/>
</dbReference>
<gene>
    <name evidence="7" type="ORF">GV64_03360</name>
</gene>
<accession>A0A081K6Y1</accession>
<dbReference type="InterPro" id="IPR011910">
    <property type="entry name" value="RfaF"/>
</dbReference>
<evidence type="ECO:0000256" key="3">
    <source>
        <dbReference type="ARBA" id="ARBA00043995"/>
    </source>
</evidence>
<evidence type="ECO:0000256" key="2">
    <source>
        <dbReference type="ARBA" id="ARBA00022679"/>
    </source>
</evidence>
<dbReference type="Proteomes" id="UP000027997">
    <property type="component" value="Unassembled WGS sequence"/>
</dbReference>
<evidence type="ECO:0000256" key="1">
    <source>
        <dbReference type="ARBA" id="ARBA00022676"/>
    </source>
</evidence>
<dbReference type="PANTHER" id="PTHR30160">
    <property type="entry name" value="TETRAACYLDISACCHARIDE 4'-KINASE-RELATED"/>
    <property type="match status" value="1"/>
</dbReference>
<organism evidence="7 8">
    <name type="scientific">Endozoicomonas elysicola</name>
    <dbReference type="NCBI Taxonomy" id="305900"/>
    <lineage>
        <taxon>Bacteria</taxon>
        <taxon>Pseudomonadati</taxon>
        <taxon>Pseudomonadota</taxon>
        <taxon>Gammaproteobacteria</taxon>
        <taxon>Oceanospirillales</taxon>
        <taxon>Endozoicomonadaceae</taxon>
        <taxon>Endozoicomonas</taxon>
    </lineage>
</organism>
<dbReference type="InterPro" id="IPR051199">
    <property type="entry name" value="LPS_LOS_Heptosyltrfase"/>
</dbReference>
<sequence length="361" mass="40122">MKYLIVGPSWVGDMVMAQPLFIAIKQQHPDAIIDVLAPAWSLPIIERMPEVRRGIDMPLGHGKLGLKARYQLGKSLREEGYTHSIALPNSFKSALVPFWAGIKHRIGWRGEMRYGLLNDIRKLDKSKYPLMVERFVALAYPEGSTLPEPLPIPALQVNDNTVNNVLRHYNMHTDMPILALCPGAEFGPSKQWPSGYYAEVARSLSEQGWQVWLFGSAKDKAVTTEIKNCLPDSLQHHCHNMAGETSLADAIDLLSYANAVVSNDSGLMHIAAALNRPLVAVYGSTTADHTPPMNKNSETLSMKLDCSPCFQRECPLGHMNCMKQLSPEMVLAAIAHLTAHHKEHTKKHPEMKLVEKGSDSH</sequence>
<dbReference type="GO" id="GO:0009244">
    <property type="term" value="P:lipopolysaccharide core region biosynthetic process"/>
    <property type="evidence" value="ECO:0007669"/>
    <property type="project" value="TreeGrafter"/>
</dbReference>
<comment type="catalytic activity">
    <reaction evidence="5">
        <text>an L-alpha-D-Hep-(1-&gt;5)-[alpha-Kdo-(2-&gt;4)]-alpha-Kdo-(2-&gt;6)-lipid A + ADP-L-glycero-beta-D-manno-heptose = an L-alpha-D-Hep-(1-&gt;3)-L-alpha-D-Hep-(1-&gt;5)-[alpha-Kdo-(2-&gt;4)]-alpha-Kdo-(2-&gt;6)-lipid A + ADP + H(+)</text>
        <dbReference type="Rhea" id="RHEA:74071"/>
        <dbReference type="ChEBI" id="CHEBI:15378"/>
        <dbReference type="ChEBI" id="CHEBI:61506"/>
        <dbReference type="ChEBI" id="CHEBI:193068"/>
        <dbReference type="ChEBI" id="CHEBI:193069"/>
        <dbReference type="ChEBI" id="CHEBI:456216"/>
        <dbReference type="EC" id="2.4.99.24"/>
    </reaction>
</comment>
<comment type="similarity">
    <text evidence="3">Belongs to the glycosyltransferase 9 family.</text>
</comment>
<proteinExistence type="inferred from homology"/>
<evidence type="ECO:0000256" key="5">
    <source>
        <dbReference type="ARBA" id="ARBA00047503"/>
    </source>
</evidence>
<name>A0A081K6Y1_9GAMM</name>
<dbReference type="PANTHER" id="PTHR30160:SF7">
    <property type="entry name" value="ADP-HEPTOSE--LPS HEPTOSYLTRANSFERASE 2"/>
    <property type="match status" value="1"/>
</dbReference>
<evidence type="ECO:0000256" key="4">
    <source>
        <dbReference type="ARBA" id="ARBA00044042"/>
    </source>
</evidence>
<dbReference type="eggNOG" id="COG0859">
    <property type="taxonomic scope" value="Bacteria"/>
</dbReference>
<dbReference type="RefSeq" id="WP_034843979.1">
    <property type="nucleotide sequence ID" value="NZ_JOJP01000001.1"/>
</dbReference>
<dbReference type="SUPFAM" id="SSF53756">
    <property type="entry name" value="UDP-Glycosyltransferase/glycogen phosphorylase"/>
    <property type="match status" value="1"/>
</dbReference>
<feature type="region of interest" description="Disordered" evidence="6">
    <location>
        <begin position="342"/>
        <end position="361"/>
    </location>
</feature>
<dbReference type="GO" id="GO:0008713">
    <property type="term" value="F:ADP-heptose-lipopolysaccharide heptosyltransferase activity"/>
    <property type="evidence" value="ECO:0007669"/>
    <property type="project" value="UniProtKB-EC"/>
</dbReference>
<evidence type="ECO:0000313" key="7">
    <source>
        <dbReference type="EMBL" id="KEI69907.1"/>
    </source>
</evidence>
<feature type="compositionally biased region" description="Basic and acidic residues" evidence="6">
    <location>
        <begin position="348"/>
        <end position="361"/>
    </location>
</feature>
<dbReference type="STRING" id="305900.GV64_03360"/>
<dbReference type="InterPro" id="IPR002201">
    <property type="entry name" value="Glyco_trans_9"/>
</dbReference>
<dbReference type="Pfam" id="PF01075">
    <property type="entry name" value="Glyco_transf_9"/>
    <property type="match status" value="1"/>
</dbReference>
<comment type="caution">
    <text evidence="7">The sequence shown here is derived from an EMBL/GenBank/DDBJ whole genome shotgun (WGS) entry which is preliminary data.</text>
</comment>
<dbReference type="EMBL" id="JOJP01000001">
    <property type="protein sequence ID" value="KEI69907.1"/>
    <property type="molecule type" value="Genomic_DNA"/>
</dbReference>
<evidence type="ECO:0000313" key="8">
    <source>
        <dbReference type="Proteomes" id="UP000027997"/>
    </source>
</evidence>
<reference evidence="7 8" key="1">
    <citation type="submission" date="2014-06" db="EMBL/GenBank/DDBJ databases">
        <title>Whole Genome Sequences of Three Symbiotic Endozoicomonas Bacteria.</title>
        <authorList>
            <person name="Neave M.J."/>
            <person name="Apprill A."/>
            <person name="Voolstra C.R."/>
        </authorList>
    </citation>
    <scope>NUCLEOTIDE SEQUENCE [LARGE SCALE GENOMIC DNA]</scope>
    <source>
        <strain evidence="7 8">DSM 22380</strain>
    </source>
</reference>
<dbReference type="NCBIfam" id="TIGR02195">
    <property type="entry name" value="heptsyl_trn_II"/>
    <property type="match status" value="1"/>
</dbReference>
<dbReference type="EC" id="2.4.99.24" evidence="4"/>
<dbReference type="AlphaFoldDB" id="A0A081K6Y1"/>